<dbReference type="AlphaFoldDB" id="A0A9P6MA12"/>
<comment type="caution">
    <text evidence="1">The sequence shown here is derived from an EMBL/GenBank/DDBJ whole genome shotgun (WGS) entry which is preliminary data.</text>
</comment>
<accession>A0A9P6MA12</accession>
<organism evidence="1 2">
    <name type="scientific">Modicella reniformis</name>
    <dbReference type="NCBI Taxonomy" id="1440133"/>
    <lineage>
        <taxon>Eukaryota</taxon>
        <taxon>Fungi</taxon>
        <taxon>Fungi incertae sedis</taxon>
        <taxon>Mucoromycota</taxon>
        <taxon>Mortierellomycotina</taxon>
        <taxon>Mortierellomycetes</taxon>
        <taxon>Mortierellales</taxon>
        <taxon>Mortierellaceae</taxon>
        <taxon>Modicella</taxon>
    </lineage>
</organism>
<proteinExistence type="predicted"/>
<gene>
    <name evidence="1" type="ORF">BGZ65_001563</name>
</gene>
<evidence type="ECO:0000313" key="1">
    <source>
        <dbReference type="EMBL" id="KAF9983655.1"/>
    </source>
</evidence>
<name>A0A9P6MA12_9FUNG</name>
<dbReference type="Proteomes" id="UP000749646">
    <property type="component" value="Unassembled WGS sequence"/>
</dbReference>
<protein>
    <submittedName>
        <fullName evidence="1">Uncharacterized protein</fullName>
    </submittedName>
</protein>
<sequence length="89" mass="9983">MHCYNFRGSREKRAGGDAVIIPKDTPTFKFIAEFNQPKVGHYVVNWCVKLLEGFSIPNGLRFSVAVEYDATNKSGSFDVALSPEELEEL</sequence>
<evidence type="ECO:0000313" key="2">
    <source>
        <dbReference type="Proteomes" id="UP000749646"/>
    </source>
</evidence>
<dbReference type="EMBL" id="JAAAHW010003457">
    <property type="protein sequence ID" value="KAF9983655.1"/>
    <property type="molecule type" value="Genomic_DNA"/>
</dbReference>
<keyword evidence="2" id="KW-1185">Reference proteome</keyword>
<feature type="non-terminal residue" evidence="1">
    <location>
        <position position="89"/>
    </location>
</feature>
<reference evidence="1" key="1">
    <citation type="journal article" date="2020" name="Fungal Divers.">
        <title>Resolving the Mortierellaceae phylogeny through synthesis of multi-gene phylogenetics and phylogenomics.</title>
        <authorList>
            <person name="Vandepol N."/>
            <person name="Liber J."/>
            <person name="Desiro A."/>
            <person name="Na H."/>
            <person name="Kennedy M."/>
            <person name="Barry K."/>
            <person name="Grigoriev I.V."/>
            <person name="Miller A.N."/>
            <person name="O'Donnell K."/>
            <person name="Stajich J.E."/>
            <person name="Bonito G."/>
        </authorList>
    </citation>
    <scope>NUCLEOTIDE SEQUENCE</scope>
    <source>
        <strain evidence="1">MES-2147</strain>
    </source>
</reference>